<organism evidence="4 5">
    <name type="scientific">Durusdinium trenchii</name>
    <dbReference type="NCBI Taxonomy" id="1381693"/>
    <lineage>
        <taxon>Eukaryota</taxon>
        <taxon>Sar</taxon>
        <taxon>Alveolata</taxon>
        <taxon>Dinophyceae</taxon>
        <taxon>Suessiales</taxon>
        <taxon>Symbiodiniaceae</taxon>
        <taxon>Durusdinium</taxon>
    </lineage>
</organism>
<dbReference type="EMBL" id="CAXAMN010001237">
    <property type="protein sequence ID" value="CAK8993415.1"/>
    <property type="molecule type" value="Genomic_DNA"/>
</dbReference>
<keyword evidence="1" id="KW-0677">Repeat</keyword>
<dbReference type="Pfam" id="PF13424">
    <property type="entry name" value="TPR_12"/>
    <property type="match status" value="1"/>
</dbReference>
<proteinExistence type="predicted"/>
<accession>A0ABP0HT62</accession>
<evidence type="ECO:0000256" key="1">
    <source>
        <dbReference type="ARBA" id="ARBA00022737"/>
    </source>
</evidence>
<feature type="compositionally biased region" description="Polar residues" evidence="3">
    <location>
        <begin position="130"/>
        <end position="146"/>
    </location>
</feature>
<dbReference type="PANTHER" id="PTHR45641:SF19">
    <property type="entry name" value="NEPHROCYSTIN-3"/>
    <property type="match status" value="1"/>
</dbReference>
<dbReference type="Gene3D" id="1.25.40.10">
    <property type="entry name" value="Tetratricopeptide repeat domain"/>
    <property type="match status" value="2"/>
</dbReference>
<dbReference type="InterPro" id="IPR019734">
    <property type="entry name" value="TPR_rpt"/>
</dbReference>
<sequence>MADNPAWREEIRYFERYYHLLGEVQSLAQDATNCNSFRQQLDISAAILEVVIDLINLLEENFQEPELGDPEPDDVPGLFQEIADEAGSVHADPQQMLQQAYVFWRAAREAEVALVELGTCTEVTRGYPEMTSTGPTSANMKPSSPRWSGVQEVAETNLPQGAADRLQSFLARVTRLMDEHGALWFAGDKTCPWMHELVEQEGFGDGWSCDSCSRRFPKAARRLGCRECNWDFCMHCSARHKQNVDRIRARLERLKAGVTRALTHLTTKNGEPQKGIVGIVASLLHQHPQDEERKSLESIMLVQAMVDIEHPSYALALTLHELGTVNVEKNKLEVAETFFKESLAIIKRSCAGSELSRKVAVILHELGEVASKQNKLEAAETFFEESLAMERSCAGSEPSLSVGVTLHELGEVNLKQKKLEAAETFFKESLAIKLSCASSKPSHSVAVTLHRLGNVNLEKNKLKAAETFFTESLAMERSFAGSEPSHSVALTLHELGNVSLKQNKLEAAETFFKESLAMERFCGGSEAGRCVAVTLERLGLVSFRKNEFKAAAILFKESLVAHLHCFLFWKRMLLSCLSGMGLGISGTLLLVMGIHRPNDLLGSVFFVRLHALSPSGVR</sequence>
<dbReference type="PANTHER" id="PTHR45641">
    <property type="entry name" value="TETRATRICOPEPTIDE REPEAT PROTEIN (AFU_ORTHOLOGUE AFUA_6G03870)"/>
    <property type="match status" value="1"/>
</dbReference>
<dbReference type="SUPFAM" id="SSF57903">
    <property type="entry name" value="FYVE/PHD zinc finger"/>
    <property type="match status" value="1"/>
</dbReference>
<dbReference type="SUPFAM" id="SSF48452">
    <property type="entry name" value="TPR-like"/>
    <property type="match status" value="1"/>
</dbReference>
<dbReference type="InterPro" id="IPR011990">
    <property type="entry name" value="TPR-like_helical_dom_sf"/>
</dbReference>
<evidence type="ECO:0000313" key="4">
    <source>
        <dbReference type="EMBL" id="CAK8993415.1"/>
    </source>
</evidence>
<protein>
    <submittedName>
        <fullName evidence="4">Uncharacterized protein</fullName>
    </submittedName>
</protein>
<name>A0ABP0HT62_9DINO</name>
<dbReference type="Pfam" id="PF13374">
    <property type="entry name" value="TPR_10"/>
    <property type="match status" value="1"/>
</dbReference>
<dbReference type="SMART" id="SM00028">
    <property type="entry name" value="TPR"/>
    <property type="match status" value="6"/>
</dbReference>
<dbReference type="Proteomes" id="UP001642484">
    <property type="component" value="Unassembled WGS sequence"/>
</dbReference>
<evidence type="ECO:0000256" key="3">
    <source>
        <dbReference type="SAM" id="MobiDB-lite"/>
    </source>
</evidence>
<comment type="caution">
    <text evidence="4">The sequence shown here is derived from an EMBL/GenBank/DDBJ whole genome shotgun (WGS) entry which is preliminary data.</text>
</comment>
<evidence type="ECO:0000256" key="2">
    <source>
        <dbReference type="ARBA" id="ARBA00022803"/>
    </source>
</evidence>
<dbReference type="InterPro" id="IPR011011">
    <property type="entry name" value="Znf_FYVE_PHD"/>
</dbReference>
<feature type="region of interest" description="Disordered" evidence="3">
    <location>
        <begin position="126"/>
        <end position="146"/>
    </location>
</feature>
<gene>
    <name evidence="4" type="ORF">CCMP2556_LOCUS3232</name>
</gene>
<reference evidence="4 5" key="1">
    <citation type="submission" date="2024-02" db="EMBL/GenBank/DDBJ databases">
        <authorList>
            <person name="Chen Y."/>
            <person name="Shah S."/>
            <person name="Dougan E. K."/>
            <person name="Thang M."/>
            <person name="Chan C."/>
        </authorList>
    </citation>
    <scope>NUCLEOTIDE SEQUENCE [LARGE SCALE GENOMIC DNA]</scope>
</reference>
<evidence type="ECO:0000313" key="5">
    <source>
        <dbReference type="Proteomes" id="UP001642484"/>
    </source>
</evidence>
<keyword evidence="2" id="KW-0802">TPR repeat</keyword>
<keyword evidence="5" id="KW-1185">Reference proteome</keyword>